<keyword evidence="1" id="KW-0472">Membrane</keyword>
<dbReference type="RefSeq" id="WP_251595590.1">
    <property type="nucleotide sequence ID" value="NZ_JAMLJI010000006.1"/>
</dbReference>
<dbReference type="EMBL" id="JARWAO010000010">
    <property type="protein sequence ID" value="MDR5897301.1"/>
    <property type="molecule type" value="Genomic_DNA"/>
</dbReference>
<evidence type="ECO:0000313" key="3">
    <source>
        <dbReference type="Proteomes" id="UP001269375"/>
    </source>
</evidence>
<keyword evidence="3" id="KW-1185">Reference proteome</keyword>
<gene>
    <name evidence="2" type="ORF">QC825_14615</name>
</gene>
<dbReference type="Proteomes" id="UP001269375">
    <property type="component" value="Unassembled WGS sequence"/>
</dbReference>
<accession>A0ABU1GZ34</accession>
<name>A0ABU1GZ34_9GAMM</name>
<evidence type="ECO:0000256" key="1">
    <source>
        <dbReference type="SAM" id="Phobius"/>
    </source>
</evidence>
<proteinExistence type="predicted"/>
<comment type="caution">
    <text evidence="2">The sequence shown here is derived from an EMBL/GenBank/DDBJ whole genome shotgun (WGS) entry which is preliminary data.</text>
</comment>
<sequence>MLTEPITLLFMSPVIVVMLTWIFVAYIAPHMKWFKALDREFGIDRDKR</sequence>
<protein>
    <submittedName>
        <fullName evidence="2">Uncharacterized protein</fullName>
    </submittedName>
</protein>
<keyword evidence="1" id="KW-1133">Transmembrane helix</keyword>
<reference evidence="2 3" key="1">
    <citation type="submission" date="2023-04" db="EMBL/GenBank/DDBJ databases">
        <title>A long-awaited taxogenomic arrangement of the family Halomonadaceae.</title>
        <authorList>
            <person name="De La Haba R."/>
            <person name="Chuvochina M."/>
            <person name="Wittouck S."/>
            <person name="Arahal D.R."/>
            <person name="Sanchez-Porro C."/>
            <person name="Hugenholtz P."/>
            <person name="Ventosa A."/>
        </authorList>
    </citation>
    <scope>NUCLEOTIDE SEQUENCE [LARGE SCALE GENOMIC DNA]</scope>
    <source>
        <strain evidence="2 3">DSM 22428</strain>
    </source>
</reference>
<organism evidence="2 3">
    <name type="scientific">Larsenimonas suaedae</name>
    <dbReference type="NCBI Taxonomy" id="1851019"/>
    <lineage>
        <taxon>Bacteria</taxon>
        <taxon>Pseudomonadati</taxon>
        <taxon>Pseudomonadota</taxon>
        <taxon>Gammaproteobacteria</taxon>
        <taxon>Oceanospirillales</taxon>
        <taxon>Halomonadaceae</taxon>
        <taxon>Larsenimonas</taxon>
    </lineage>
</organism>
<evidence type="ECO:0000313" key="2">
    <source>
        <dbReference type="EMBL" id="MDR5897301.1"/>
    </source>
</evidence>
<feature type="transmembrane region" description="Helical" evidence="1">
    <location>
        <begin position="6"/>
        <end position="28"/>
    </location>
</feature>
<keyword evidence="1" id="KW-0812">Transmembrane</keyword>